<dbReference type="RefSeq" id="WP_216874266.1">
    <property type="nucleotide sequence ID" value="NZ_JAERQM010000002.1"/>
</dbReference>
<organism evidence="1 2">
    <name type="scientific">Falsiroseomonas oleicola</name>
    <dbReference type="NCBI Taxonomy" id="2801474"/>
    <lineage>
        <taxon>Bacteria</taxon>
        <taxon>Pseudomonadati</taxon>
        <taxon>Pseudomonadota</taxon>
        <taxon>Alphaproteobacteria</taxon>
        <taxon>Acetobacterales</taxon>
        <taxon>Roseomonadaceae</taxon>
        <taxon>Falsiroseomonas</taxon>
    </lineage>
</organism>
<protein>
    <submittedName>
        <fullName evidence="1">Uncharacterized protein</fullName>
    </submittedName>
</protein>
<accession>A0ABS6H4U6</accession>
<sequence length="270" mass="28747">MQRDLPQRRDLPPQRGSMDRMVRLLGLAPEAGAAALAARMGPDVALLPCGQAVALVQPAEAPLRRLFQRRDRAALLRAWPRLRQRLELACRHGAFLACDPLSATCPEAALRDLLAMQEGALASTLARQGGRQQWDVVLHGVAPDGTAAQAALEAALHPHVVAIAAQPHDLGEHESGATIILRDGAVAALQAALNLALPRDQRVELRGPLPALALGALRLLRPAEATGHWSLGGLPERRQPAEVTELWRGLASALQPGTPQLRQAATIEAA</sequence>
<keyword evidence="2" id="KW-1185">Reference proteome</keyword>
<proteinExistence type="predicted"/>
<evidence type="ECO:0000313" key="2">
    <source>
        <dbReference type="Proteomes" id="UP000689967"/>
    </source>
</evidence>
<comment type="caution">
    <text evidence="1">The sequence shown here is derived from an EMBL/GenBank/DDBJ whole genome shotgun (WGS) entry which is preliminary data.</text>
</comment>
<reference evidence="1 2" key="1">
    <citation type="submission" date="2021-01" db="EMBL/GenBank/DDBJ databases">
        <title>Roseomonas sp. nov, a bacterium isolated from an oil production mixture in Yumen Oilfield.</title>
        <authorList>
            <person name="Wu D."/>
        </authorList>
    </citation>
    <scope>NUCLEOTIDE SEQUENCE [LARGE SCALE GENOMIC DNA]</scope>
    <source>
        <strain evidence="1 2">ROY-5-3</strain>
    </source>
</reference>
<gene>
    <name evidence="1" type="ORF">JJQ90_08235</name>
</gene>
<dbReference type="Proteomes" id="UP000689967">
    <property type="component" value="Unassembled WGS sequence"/>
</dbReference>
<evidence type="ECO:0000313" key="1">
    <source>
        <dbReference type="EMBL" id="MBU8543691.1"/>
    </source>
</evidence>
<name>A0ABS6H4U6_9PROT</name>
<dbReference type="EMBL" id="JAERQM010000002">
    <property type="protein sequence ID" value="MBU8543691.1"/>
    <property type="molecule type" value="Genomic_DNA"/>
</dbReference>